<evidence type="ECO:0000256" key="5">
    <source>
        <dbReference type="ARBA" id="ARBA00022989"/>
    </source>
</evidence>
<dbReference type="InParanoid" id="D7FIJ1"/>
<keyword evidence="5 8" id="KW-1133">Transmembrane helix</keyword>
<evidence type="ECO:0000313" key="10">
    <source>
        <dbReference type="EMBL" id="CBJ28814.1"/>
    </source>
</evidence>
<feature type="transmembrane region" description="Helical" evidence="8">
    <location>
        <begin position="61"/>
        <end position="80"/>
    </location>
</feature>
<gene>
    <name evidence="10" type="ORF">Esi_0120_0078</name>
</gene>
<evidence type="ECO:0000256" key="2">
    <source>
        <dbReference type="ARBA" id="ARBA00005887"/>
    </source>
</evidence>
<keyword evidence="11" id="KW-1185">Reference proteome</keyword>
<evidence type="ECO:0000256" key="1">
    <source>
        <dbReference type="ARBA" id="ARBA00004141"/>
    </source>
</evidence>
<evidence type="ECO:0000256" key="7">
    <source>
        <dbReference type="ARBA" id="ARBA00023177"/>
    </source>
</evidence>
<keyword evidence="7" id="KW-0924">Ammonia transport</keyword>
<dbReference type="GO" id="GO:0005886">
    <property type="term" value="C:plasma membrane"/>
    <property type="evidence" value="ECO:0007669"/>
    <property type="project" value="TreeGrafter"/>
</dbReference>
<sequence length="217" mass="23319">MSTAAELEDRLEYLESRADGFASAQDLDTAWIIWCGILVFLMQVGFSMLEVGSISPKNTKAVLIKNLTDAALGAICWWTLGHGFAYGKDVGGFIGTDSFAFSGKATYQDDGRGVEIAHWFFQWAFAATAATVVSGAVAERIKIAAYVQLSVLVTFLIYPVVVHWAWSEGGWASPHRCEDTTTAADYQLCREESRALLLGCGATDFAGAGVVHMTGGA</sequence>
<dbReference type="GO" id="GO:0008519">
    <property type="term" value="F:ammonium channel activity"/>
    <property type="evidence" value="ECO:0007669"/>
    <property type="project" value="InterPro"/>
</dbReference>
<evidence type="ECO:0000256" key="4">
    <source>
        <dbReference type="ARBA" id="ARBA00022692"/>
    </source>
</evidence>
<reference evidence="10 11" key="1">
    <citation type="journal article" date="2010" name="Nature">
        <title>The Ectocarpus genome and the independent evolution of multicellularity in brown algae.</title>
        <authorList>
            <person name="Cock J.M."/>
            <person name="Sterck L."/>
            <person name="Rouze P."/>
            <person name="Scornet D."/>
            <person name="Allen A.E."/>
            <person name="Amoutzias G."/>
            <person name="Anthouard V."/>
            <person name="Artiguenave F."/>
            <person name="Aury J.M."/>
            <person name="Badger J.H."/>
            <person name="Beszteri B."/>
            <person name="Billiau K."/>
            <person name="Bonnet E."/>
            <person name="Bothwell J.H."/>
            <person name="Bowler C."/>
            <person name="Boyen C."/>
            <person name="Brownlee C."/>
            <person name="Carrano C.J."/>
            <person name="Charrier B."/>
            <person name="Cho G.Y."/>
            <person name="Coelho S.M."/>
            <person name="Collen J."/>
            <person name="Corre E."/>
            <person name="Da Silva C."/>
            <person name="Delage L."/>
            <person name="Delaroque N."/>
            <person name="Dittami S.M."/>
            <person name="Doulbeau S."/>
            <person name="Elias M."/>
            <person name="Farnham G."/>
            <person name="Gachon C.M."/>
            <person name="Gschloessl B."/>
            <person name="Heesch S."/>
            <person name="Jabbari K."/>
            <person name="Jubin C."/>
            <person name="Kawai H."/>
            <person name="Kimura K."/>
            <person name="Kloareg B."/>
            <person name="Kupper F.C."/>
            <person name="Lang D."/>
            <person name="Le Bail A."/>
            <person name="Leblanc C."/>
            <person name="Lerouge P."/>
            <person name="Lohr M."/>
            <person name="Lopez P.J."/>
            <person name="Martens C."/>
            <person name="Maumus F."/>
            <person name="Michel G."/>
            <person name="Miranda-Saavedra D."/>
            <person name="Morales J."/>
            <person name="Moreau H."/>
            <person name="Motomura T."/>
            <person name="Nagasato C."/>
            <person name="Napoli C.A."/>
            <person name="Nelson D.R."/>
            <person name="Nyvall-Collen P."/>
            <person name="Peters A.F."/>
            <person name="Pommier C."/>
            <person name="Potin P."/>
            <person name="Poulain J."/>
            <person name="Quesneville H."/>
            <person name="Read B."/>
            <person name="Rensing S.A."/>
            <person name="Ritter A."/>
            <person name="Rousvoal S."/>
            <person name="Samanta M."/>
            <person name="Samson G."/>
            <person name="Schroeder D.C."/>
            <person name="Segurens B."/>
            <person name="Strittmatter M."/>
            <person name="Tonon T."/>
            <person name="Tregear J.W."/>
            <person name="Valentin K."/>
            <person name="von Dassow P."/>
            <person name="Yamagishi T."/>
            <person name="Van de Peer Y."/>
            <person name="Wincker P."/>
        </authorList>
    </citation>
    <scope>NUCLEOTIDE SEQUENCE [LARGE SCALE GENOMIC DNA]</scope>
    <source>
        <strain evidence="11">Ec32 / CCAP1310/4</strain>
    </source>
</reference>
<dbReference type="PANTHER" id="PTHR11730">
    <property type="entry name" value="AMMONIUM TRANSPORTER"/>
    <property type="match status" value="1"/>
</dbReference>
<feature type="transmembrane region" description="Helical" evidence="8">
    <location>
        <begin position="116"/>
        <end position="138"/>
    </location>
</feature>
<dbReference type="InterPro" id="IPR029020">
    <property type="entry name" value="Ammonium/urea_transptr"/>
</dbReference>
<feature type="domain" description="Ammonium transporter AmtB-like" evidence="9">
    <location>
        <begin position="30"/>
        <end position="216"/>
    </location>
</feature>
<evidence type="ECO:0000256" key="3">
    <source>
        <dbReference type="ARBA" id="ARBA00022448"/>
    </source>
</evidence>
<proteinExistence type="inferred from homology"/>
<evidence type="ECO:0000256" key="8">
    <source>
        <dbReference type="SAM" id="Phobius"/>
    </source>
</evidence>
<dbReference type="OrthoDB" id="534912at2759"/>
<dbReference type="eggNOG" id="KOG0682">
    <property type="taxonomic scope" value="Eukaryota"/>
</dbReference>
<dbReference type="STRING" id="2880.D7FIJ1"/>
<feature type="transmembrane region" description="Helical" evidence="8">
    <location>
        <begin position="145"/>
        <end position="166"/>
    </location>
</feature>
<dbReference type="Gene3D" id="1.10.3430.10">
    <property type="entry name" value="Ammonium transporter AmtB like domains"/>
    <property type="match status" value="1"/>
</dbReference>
<evidence type="ECO:0000256" key="6">
    <source>
        <dbReference type="ARBA" id="ARBA00023136"/>
    </source>
</evidence>
<evidence type="ECO:0000313" key="11">
    <source>
        <dbReference type="Proteomes" id="UP000002630"/>
    </source>
</evidence>
<evidence type="ECO:0000259" key="9">
    <source>
        <dbReference type="Pfam" id="PF00909"/>
    </source>
</evidence>
<keyword evidence="3" id="KW-0813">Transport</keyword>
<organism evidence="10 11">
    <name type="scientific">Ectocarpus siliculosus</name>
    <name type="common">Brown alga</name>
    <name type="synonym">Conferva siliculosa</name>
    <dbReference type="NCBI Taxonomy" id="2880"/>
    <lineage>
        <taxon>Eukaryota</taxon>
        <taxon>Sar</taxon>
        <taxon>Stramenopiles</taxon>
        <taxon>Ochrophyta</taxon>
        <taxon>PX clade</taxon>
        <taxon>Phaeophyceae</taxon>
        <taxon>Ectocarpales</taxon>
        <taxon>Ectocarpaceae</taxon>
        <taxon>Ectocarpus</taxon>
    </lineage>
</organism>
<protein>
    <submittedName>
        <fullName evidence="10">Ammonium transporter (ISS)</fullName>
    </submittedName>
</protein>
<keyword evidence="4 8" id="KW-0812">Transmembrane</keyword>
<name>D7FIJ1_ECTSI</name>
<dbReference type="InterPro" id="IPR024041">
    <property type="entry name" value="NH4_transpt_AmtB-like_dom"/>
</dbReference>
<dbReference type="EMBL" id="FN649747">
    <property type="protein sequence ID" value="CBJ28814.1"/>
    <property type="molecule type" value="Genomic_DNA"/>
</dbReference>
<dbReference type="Pfam" id="PF00909">
    <property type="entry name" value="Ammonium_transp"/>
    <property type="match status" value="1"/>
</dbReference>
<feature type="transmembrane region" description="Helical" evidence="8">
    <location>
        <begin position="31"/>
        <end position="49"/>
    </location>
</feature>
<dbReference type="GO" id="GO:0097272">
    <property type="term" value="P:ammonium homeostasis"/>
    <property type="evidence" value="ECO:0007669"/>
    <property type="project" value="TreeGrafter"/>
</dbReference>
<dbReference type="EMBL" id="FN647878">
    <property type="protein sequence ID" value="CBJ28814.1"/>
    <property type="molecule type" value="Genomic_DNA"/>
</dbReference>
<keyword evidence="6 8" id="KW-0472">Membrane</keyword>
<dbReference type="PANTHER" id="PTHR11730:SF6">
    <property type="entry name" value="AMMONIUM TRANSPORTER"/>
    <property type="match status" value="1"/>
</dbReference>
<dbReference type="SUPFAM" id="SSF111352">
    <property type="entry name" value="Ammonium transporter"/>
    <property type="match status" value="1"/>
</dbReference>
<comment type="subcellular location">
    <subcellularLocation>
        <location evidence="1">Membrane</location>
        <topology evidence="1">Multi-pass membrane protein</topology>
    </subcellularLocation>
</comment>
<dbReference type="OMA" id="LGRYDCG"/>
<accession>D7FIJ1</accession>
<dbReference type="Proteomes" id="UP000002630">
    <property type="component" value="Linkage Group LG22"/>
</dbReference>
<comment type="similarity">
    <text evidence="2">Belongs to the ammonia transporter channel (TC 1.A.11.2) family.</text>
</comment>
<dbReference type="AlphaFoldDB" id="D7FIJ1"/>